<evidence type="ECO:0000313" key="1">
    <source>
        <dbReference type="EMBL" id="MDQ0161065.1"/>
    </source>
</evidence>
<accession>A0ABT9VJC1</accession>
<dbReference type="PANTHER" id="PTHR41260">
    <property type="entry name" value="PROTEIN ECSC"/>
    <property type="match status" value="1"/>
</dbReference>
<sequence>MLTKREEQLFHELSSWEQDLMADHRSDFVRTYHHWIEQRMNEVPVALRKKVAEKVDQAFFYIHSIIQNSDWLMESRKRLLNNARLYSENISSIQDLKTLSIDHLHYLAEMEVSKHRLYSLLQGAATGTGGAFFLGLDLPSQLVINLRAVQMIAMSYGNEVNAPYEMMLALKVFHASFMPPHLKYEAWVDLKKEITEPFENPYFYYGSDQLANEQTIENLIKQIMKLFVMKMLKKKKVQNIPIFSVALGAGINYQMTKACTTYAHKFYQYRLLLERKKDFT</sequence>
<dbReference type="Pfam" id="PF12787">
    <property type="entry name" value="EcsC"/>
    <property type="match status" value="1"/>
</dbReference>
<comment type="caution">
    <text evidence="1">The sequence shown here is derived from an EMBL/GenBank/DDBJ whole genome shotgun (WGS) entry which is preliminary data.</text>
</comment>
<dbReference type="RefSeq" id="WP_419150986.1">
    <property type="nucleotide sequence ID" value="NZ_JAUSTR010000001.1"/>
</dbReference>
<evidence type="ECO:0000313" key="2">
    <source>
        <dbReference type="Proteomes" id="UP001225646"/>
    </source>
</evidence>
<dbReference type="EMBL" id="JAUSTR010000001">
    <property type="protein sequence ID" value="MDQ0161065.1"/>
    <property type="molecule type" value="Genomic_DNA"/>
</dbReference>
<dbReference type="Proteomes" id="UP001225646">
    <property type="component" value="Unassembled WGS sequence"/>
</dbReference>
<organism evidence="1 2">
    <name type="scientific">Aeribacillus alveayuensis</name>
    <dbReference type="NCBI Taxonomy" id="279215"/>
    <lineage>
        <taxon>Bacteria</taxon>
        <taxon>Bacillati</taxon>
        <taxon>Bacillota</taxon>
        <taxon>Bacilli</taxon>
        <taxon>Bacillales</taxon>
        <taxon>Bacillaceae</taxon>
        <taxon>Aeribacillus</taxon>
    </lineage>
</organism>
<evidence type="ECO:0008006" key="3">
    <source>
        <dbReference type="Google" id="ProtNLM"/>
    </source>
</evidence>
<reference evidence="1 2" key="1">
    <citation type="submission" date="2023-07" db="EMBL/GenBank/DDBJ databases">
        <title>Genomic Encyclopedia of Type Strains, Phase IV (KMG-IV): sequencing the most valuable type-strain genomes for metagenomic binning, comparative biology and taxonomic classification.</title>
        <authorList>
            <person name="Goeker M."/>
        </authorList>
    </citation>
    <scope>NUCLEOTIDE SEQUENCE [LARGE SCALE GENOMIC DNA]</scope>
    <source>
        <strain evidence="1 2">DSM 19092</strain>
    </source>
</reference>
<gene>
    <name evidence="1" type="ORF">J2S06_000135</name>
</gene>
<name>A0ABT9VJC1_9BACI</name>
<dbReference type="PANTHER" id="PTHR41260:SF1">
    <property type="entry name" value="PROTEIN ECSC"/>
    <property type="match status" value="1"/>
</dbReference>
<keyword evidence="2" id="KW-1185">Reference proteome</keyword>
<dbReference type="InterPro" id="IPR024787">
    <property type="entry name" value="EcsC"/>
</dbReference>
<protein>
    <recommendedName>
        <fullName evidence="3">EcsC family protein</fullName>
    </recommendedName>
</protein>
<proteinExistence type="predicted"/>